<dbReference type="InterPro" id="IPR008249">
    <property type="entry name" value="UPF0231"/>
</dbReference>
<comment type="similarity">
    <text evidence="1">Belongs to the UPF0231 family.</text>
</comment>
<organism evidence="2 3">
    <name type="scientific">Pseudoalteromonas xiamenensis</name>
    <dbReference type="NCBI Taxonomy" id="882626"/>
    <lineage>
        <taxon>Bacteria</taxon>
        <taxon>Pseudomonadati</taxon>
        <taxon>Pseudomonadota</taxon>
        <taxon>Gammaproteobacteria</taxon>
        <taxon>Alteromonadales</taxon>
        <taxon>Pseudoalteromonadaceae</taxon>
        <taxon>Pseudoalteromonas</taxon>
    </lineage>
</organism>
<reference evidence="2" key="1">
    <citation type="submission" date="2021-03" db="EMBL/GenBank/DDBJ databases">
        <title>Complete Genome of Pseudoalteromonas xiamenensis STKMTI.2, a new potential marine bacterium producing anti-Vibrio compounds.</title>
        <authorList>
            <person name="Handayani D.P."/>
            <person name="Isnansetyo A."/>
            <person name="Istiqomah I."/>
            <person name="Jumina J."/>
        </authorList>
    </citation>
    <scope>NUCLEOTIDE SEQUENCE</scope>
    <source>
        <strain evidence="2">STKMTI.2</strain>
    </source>
</reference>
<dbReference type="Proteomes" id="UP000664904">
    <property type="component" value="Chromosome"/>
</dbReference>
<sequence length="123" mass="14384">MEYQFIRDPLFGIRCKMTDEHVLVGRWLSDEIGPERVAEVVKWIELVEREPQTLVDMGSEIRLTLTRQEALLESHALFMDDESLLDAYRDDQLEFDEEGLVAACGFEDFKALIHDFSEFISKR</sequence>
<keyword evidence="3" id="KW-1185">Reference proteome</keyword>
<evidence type="ECO:0000256" key="1">
    <source>
        <dbReference type="ARBA" id="ARBA00005367"/>
    </source>
</evidence>
<dbReference type="KEGG" id="pxi:J5O05_07800"/>
<dbReference type="RefSeq" id="WP_208844301.1">
    <property type="nucleotide sequence ID" value="NZ_CP072133.1"/>
</dbReference>
<protein>
    <submittedName>
        <fullName evidence="2">YacL family protein</fullName>
    </submittedName>
</protein>
<proteinExistence type="inferred from homology"/>
<evidence type="ECO:0000313" key="2">
    <source>
        <dbReference type="EMBL" id="QTH72677.1"/>
    </source>
</evidence>
<dbReference type="EMBL" id="CP072133">
    <property type="protein sequence ID" value="QTH72677.1"/>
    <property type="molecule type" value="Genomic_DNA"/>
</dbReference>
<evidence type="ECO:0000313" key="3">
    <source>
        <dbReference type="Proteomes" id="UP000664904"/>
    </source>
</evidence>
<gene>
    <name evidence="2" type="ORF">J5O05_07800</name>
</gene>
<accession>A0A975DJ40</accession>
<name>A0A975DJ40_9GAMM</name>
<dbReference type="AlphaFoldDB" id="A0A975DJ40"/>
<dbReference type="Pfam" id="PF06062">
    <property type="entry name" value="UPF0231"/>
    <property type="match status" value="1"/>
</dbReference>